<dbReference type="InterPro" id="IPR054593">
    <property type="entry name" value="Beta-mannosidase-like_N2"/>
</dbReference>
<reference evidence="10" key="1">
    <citation type="journal article" date="2019" name="Int. J. Syst. Evol. Microbiol.">
        <title>The Global Catalogue of Microorganisms (GCM) 10K type strain sequencing project: providing services to taxonomists for standard genome sequencing and annotation.</title>
        <authorList>
            <consortium name="The Broad Institute Genomics Platform"/>
            <consortium name="The Broad Institute Genome Sequencing Center for Infectious Disease"/>
            <person name="Wu L."/>
            <person name="Ma J."/>
        </authorList>
    </citation>
    <scope>NUCLEOTIDE SEQUENCE [LARGE SCALE GENOMIC DNA]</scope>
    <source>
        <strain evidence="10">CGMCC 4.7643</strain>
    </source>
</reference>
<dbReference type="Pfam" id="PF00703">
    <property type="entry name" value="Glyco_hydro_2"/>
    <property type="match status" value="1"/>
</dbReference>
<feature type="signal peptide" evidence="7">
    <location>
        <begin position="1"/>
        <end position="31"/>
    </location>
</feature>
<dbReference type="Gene3D" id="2.60.120.200">
    <property type="match status" value="1"/>
</dbReference>
<dbReference type="Gene3D" id="3.20.20.80">
    <property type="entry name" value="Glycosidases"/>
    <property type="match status" value="1"/>
</dbReference>
<comment type="caution">
    <text evidence="9">The sequence shown here is derived from an EMBL/GenBank/DDBJ whole genome shotgun (WGS) entry which is preliminary data.</text>
</comment>
<dbReference type="InterPro" id="IPR017853">
    <property type="entry name" value="GH"/>
</dbReference>
<dbReference type="RefSeq" id="WP_345399267.1">
    <property type="nucleotide sequence ID" value="NZ_BAABHG010000010.1"/>
</dbReference>
<dbReference type="InterPro" id="IPR013783">
    <property type="entry name" value="Ig-like_fold"/>
</dbReference>
<keyword evidence="3" id="KW-0378">Hydrolase</keyword>
<proteinExistence type="inferred from homology"/>
<dbReference type="PANTHER" id="PTHR42732:SF2">
    <property type="entry name" value="BETA-MANNOSIDASE"/>
    <property type="match status" value="1"/>
</dbReference>
<dbReference type="InterPro" id="IPR006558">
    <property type="entry name" value="LamG-like"/>
</dbReference>
<protein>
    <submittedName>
        <fullName evidence="9">LamG-like jellyroll fold domain-containing protein</fullName>
    </submittedName>
</protein>
<dbReference type="Pfam" id="PF13385">
    <property type="entry name" value="Laminin_G_3"/>
    <property type="match status" value="1"/>
</dbReference>
<feature type="compositionally biased region" description="Basic and acidic residues" evidence="6">
    <location>
        <begin position="484"/>
        <end position="498"/>
    </location>
</feature>
<evidence type="ECO:0000256" key="7">
    <source>
        <dbReference type="SAM" id="SignalP"/>
    </source>
</evidence>
<feature type="region of interest" description="Disordered" evidence="6">
    <location>
        <begin position="483"/>
        <end position="508"/>
    </location>
</feature>
<accession>A0ABW5GVP4</accession>
<keyword evidence="4" id="KW-1015">Disulfide bond</keyword>
<evidence type="ECO:0000313" key="10">
    <source>
        <dbReference type="Proteomes" id="UP001597419"/>
    </source>
</evidence>
<evidence type="ECO:0000256" key="2">
    <source>
        <dbReference type="ARBA" id="ARBA00022729"/>
    </source>
</evidence>
<dbReference type="SUPFAM" id="SSF51445">
    <property type="entry name" value="(Trans)glycosidases"/>
    <property type="match status" value="1"/>
</dbReference>
<keyword evidence="2 7" id="KW-0732">Signal</keyword>
<dbReference type="Proteomes" id="UP001597419">
    <property type="component" value="Unassembled WGS sequence"/>
</dbReference>
<evidence type="ECO:0000256" key="3">
    <source>
        <dbReference type="ARBA" id="ARBA00022801"/>
    </source>
</evidence>
<feature type="domain" description="LamG-like jellyroll fold" evidence="8">
    <location>
        <begin position="688"/>
        <end position="825"/>
    </location>
</feature>
<evidence type="ECO:0000256" key="1">
    <source>
        <dbReference type="ARBA" id="ARBA00007401"/>
    </source>
</evidence>
<evidence type="ECO:0000256" key="5">
    <source>
        <dbReference type="ARBA" id="ARBA00023295"/>
    </source>
</evidence>
<evidence type="ECO:0000313" key="9">
    <source>
        <dbReference type="EMBL" id="MFD2464996.1"/>
    </source>
</evidence>
<dbReference type="InterPro" id="IPR008979">
    <property type="entry name" value="Galactose-bd-like_sf"/>
</dbReference>
<dbReference type="InterPro" id="IPR006103">
    <property type="entry name" value="Glyco_hydro_2_cat"/>
</dbReference>
<comment type="similarity">
    <text evidence="1">Belongs to the glycosyl hydrolase 2 family.</text>
</comment>
<keyword evidence="10" id="KW-1185">Reference proteome</keyword>
<gene>
    <name evidence="9" type="ORF">ACFSYJ_40705</name>
</gene>
<sequence>MYRQLRTRLAVLGAALAVVVTGLGTVPAASAAAPPGWKRLTPPLTTPWTKDVSPSNALPEYPRPQLTRDRWQNLNGVWEFAKATPGEAPPVGKSLAERVLVPYPVESALSGIMRHETQMWYRRAFSVPKDWRVGHAGQRLLLHFQAVDWDATVLVNGKQVTWHTGGYDSFSVDVTDALTPERDQELVVGVADPNDQGGQPIGKQRKPGDGIFYTPSSGIWQTVWMEPVASARIDRLDLTPDLPGSSLTLTARVGGPVRQRVEALAYDGGKVVGRVVGEANRPLKLPVPNAHLWSPDDPHLYDLKVRLLGQNGDEVGSYFGMRSIALGKTDDGKTRMLLNGKAVTQLGPLDQGFWPDGIYTAPTDAALKFDLQTEKALGFNMVRKHIKVEPDRWYYHADKLGLLVWQDMPAMKDDIEPTPASRVTFESEMHRMVDQHRSFPSIVMWVPFNEGWGDYEVGRIADTVKSWDPSRLVNAESGVNCCRSEPDSGKGDVYDDHTYTGPGTPVPDPKRATVDGEYGGLGLKVAGHEFDPNGSFAYEMEPDSATLTRRYGELQQRLIVAKQRCGVSAGVYTQTTDVEKEVNGFYTYDRQVAKMDFSAARTANLAVINAPLGGAAPPLPPGKAGLEGIDAYPFDENSGTVAKDVVGKHDATLRGGAGWTAGHSGSALAVNGNGQSADPGVSLVDTAGNYSVSAWVKFNAAGDGTVGGAFQTVVSQDAGDHSAFYLQYSGQDRRLSFSTLGTRALAPTSPEPGRWYHLVGVRDAGSGQLKLYVDGQPVASKGVCLGESSGGTAAIGRGRYGGNPVDFVNGAIDQVRFFDRALSDADVAALYKSGS</sequence>
<dbReference type="SUPFAM" id="SSF49303">
    <property type="entry name" value="beta-Galactosidase/glucuronidase domain"/>
    <property type="match status" value="1"/>
</dbReference>
<dbReference type="SUPFAM" id="SSF49785">
    <property type="entry name" value="Galactose-binding domain-like"/>
    <property type="match status" value="1"/>
</dbReference>
<evidence type="ECO:0000256" key="6">
    <source>
        <dbReference type="SAM" id="MobiDB-lite"/>
    </source>
</evidence>
<organism evidence="9 10">
    <name type="scientific">Amycolatopsis samaneae</name>
    <dbReference type="NCBI Taxonomy" id="664691"/>
    <lineage>
        <taxon>Bacteria</taxon>
        <taxon>Bacillati</taxon>
        <taxon>Actinomycetota</taxon>
        <taxon>Actinomycetes</taxon>
        <taxon>Pseudonocardiales</taxon>
        <taxon>Pseudonocardiaceae</taxon>
        <taxon>Amycolatopsis</taxon>
    </lineage>
</organism>
<dbReference type="Gene3D" id="2.60.120.260">
    <property type="entry name" value="Galactose-binding domain-like"/>
    <property type="match status" value="1"/>
</dbReference>
<dbReference type="InterPro" id="IPR006102">
    <property type="entry name" value="Ig-like_GH2"/>
</dbReference>
<dbReference type="Pfam" id="PF02836">
    <property type="entry name" value="Glyco_hydro_2_C"/>
    <property type="match status" value="1"/>
</dbReference>
<dbReference type="SUPFAM" id="SSF49899">
    <property type="entry name" value="Concanavalin A-like lectins/glucanases"/>
    <property type="match status" value="1"/>
</dbReference>
<evidence type="ECO:0000259" key="8">
    <source>
        <dbReference type="SMART" id="SM00560"/>
    </source>
</evidence>
<dbReference type="Gene3D" id="2.60.40.10">
    <property type="entry name" value="Immunoglobulins"/>
    <property type="match status" value="1"/>
</dbReference>
<keyword evidence="5" id="KW-0326">Glycosidase</keyword>
<feature type="chain" id="PRO_5045300750" evidence="7">
    <location>
        <begin position="32"/>
        <end position="835"/>
    </location>
</feature>
<dbReference type="EMBL" id="JBHUKU010000028">
    <property type="protein sequence ID" value="MFD2464996.1"/>
    <property type="molecule type" value="Genomic_DNA"/>
</dbReference>
<name>A0ABW5GVP4_9PSEU</name>
<dbReference type="PANTHER" id="PTHR42732">
    <property type="entry name" value="BETA-GALACTOSIDASE"/>
    <property type="match status" value="1"/>
</dbReference>
<evidence type="ECO:0000256" key="4">
    <source>
        <dbReference type="ARBA" id="ARBA00023157"/>
    </source>
</evidence>
<dbReference type="Pfam" id="PF22666">
    <property type="entry name" value="Glyco_hydro_2_N2"/>
    <property type="match status" value="1"/>
</dbReference>
<dbReference type="InterPro" id="IPR051913">
    <property type="entry name" value="GH2_Domain-Containing"/>
</dbReference>
<dbReference type="InterPro" id="IPR013320">
    <property type="entry name" value="ConA-like_dom_sf"/>
</dbReference>
<dbReference type="SMART" id="SM00560">
    <property type="entry name" value="LamGL"/>
    <property type="match status" value="1"/>
</dbReference>
<dbReference type="InterPro" id="IPR036156">
    <property type="entry name" value="Beta-gal/glucu_dom_sf"/>
</dbReference>